<reference evidence="2 3" key="1">
    <citation type="submission" date="2016-10" db="EMBL/GenBank/DDBJ databases">
        <authorList>
            <person name="de Groot N.N."/>
        </authorList>
    </citation>
    <scope>NUCLEOTIDE SEQUENCE [LARGE SCALE GENOMIC DNA]</scope>
    <source>
        <strain evidence="2 3">CGMCC 4.1877</strain>
    </source>
</reference>
<evidence type="ECO:0000313" key="2">
    <source>
        <dbReference type="EMBL" id="SFO35116.1"/>
    </source>
</evidence>
<sequence length="62" mass="7203">MTGRERVSEHLDGGRRYRVRESSDGAVTVERREHDGWQLLDDREARAVVDRLSGRPENDQQP</sequence>
<dbReference type="AlphaFoldDB" id="A0A1I5GGU9"/>
<proteinExistence type="predicted"/>
<dbReference type="EMBL" id="FOUY01000046">
    <property type="protein sequence ID" value="SFO35116.1"/>
    <property type="molecule type" value="Genomic_DNA"/>
</dbReference>
<accession>A0A1I5GGU9</accession>
<organism evidence="2 3">
    <name type="scientific">Pseudonocardia ammonioxydans</name>
    <dbReference type="NCBI Taxonomy" id="260086"/>
    <lineage>
        <taxon>Bacteria</taxon>
        <taxon>Bacillati</taxon>
        <taxon>Actinomycetota</taxon>
        <taxon>Actinomycetes</taxon>
        <taxon>Pseudonocardiales</taxon>
        <taxon>Pseudonocardiaceae</taxon>
        <taxon>Pseudonocardia</taxon>
    </lineage>
</organism>
<keyword evidence="3" id="KW-1185">Reference proteome</keyword>
<gene>
    <name evidence="2" type="ORF">SAMN05216207_104645</name>
</gene>
<dbReference type="RefSeq" id="WP_093353547.1">
    <property type="nucleotide sequence ID" value="NZ_FOUY01000046.1"/>
</dbReference>
<name>A0A1I5GGU9_PSUAM</name>
<evidence type="ECO:0000256" key="1">
    <source>
        <dbReference type="SAM" id="MobiDB-lite"/>
    </source>
</evidence>
<dbReference type="STRING" id="260086.SAMN05216207_104645"/>
<dbReference type="Proteomes" id="UP000199614">
    <property type="component" value="Unassembled WGS sequence"/>
</dbReference>
<protein>
    <submittedName>
        <fullName evidence="2">Uncharacterized protein</fullName>
    </submittedName>
</protein>
<evidence type="ECO:0000313" key="3">
    <source>
        <dbReference type="Proteomes" id="UP000199614"/>
    </source>
</evidence>
<feature type="region of interest" description="Disordered" evidence="1">
    <location>
        <begin position="1"/>
        <end position="28"/>
    </location>
</feature>